<gene>
    <name evidence="2" type="ORF">DOO78_16550</name>
</gene>
<feature type="transmembrane region" description="Helical" evidence="1">
    <location>
        <begin position="37"/>
        <end position="56"/>
    </location>
</feature>
<dbReference type="EMBL" id="QLIX01000013">
    <property type="protein sequence ID" value="RAI57857.1"/>
    <property type="molecule type" value="Genomic_DNA"/>
</dbReference>
<keyword evidence="1" id="KW-0472">Membrane</keyword>
<dbReference type="AlphaFoldDB" id="A0A327M5R9"/>
<sequence>MQRIACALIGSALLLITALVALLLSDALAPGRVPPMLCFWAACGAGGLLVGGLALLEWSGRQAVLPLPRAAPGASYPPAGRVV</sequence>
<evidence type="ECO:0000256" key="1">
    <source>
        <dbReference type="SAM" id="Phobius"/>
    </source>
</evidence>
<evidence type="ECO:0000313" key="3">
    <source>
        <dbReference type="Proteomes" id="UP000249065"/>
    </source>
</evidence>
<keyword evidence="1" id="KW-1133">Transmembrane helix</keyword>
<keyword evidence="1" id="KW-0812">Transmembrane</keyword>
<protein>
    <submittedName>
        <fullName evidence="2">Uncharacterized protein</fullName>
    </submittedName>
</protein>
<name>A0A327M5R9_9PROT</name>
<accession>A0A327M5R9</accession>
<keyword evidence="3" id="KW-1185">Reference proteome</keyword>
<evidence type="ECO:0000313" key="2">
    <source>
        <dbReference type="EMBL" id="RAI57857.1"/>
    </source>
</evidence>
<dbReference type="RefSeq" id="WP_111470974.1">
    <property type="nucleotide sequence ID" value="NZ_QLIX01000013.1"/>
</dbReference>
<organism evidence="2 3">
    <name type="scientific">Roseicella frigidaeris</name>
    <dbReference type="NCBI Taxonomy" id="2230885"/>
    <lineage>
        <taxon>Bacteria</taxon>
        <taxon>Pseudomonadati</taxon>
        <taxon>Pseudomonadota</taxon>
        <taxon>Alphaproteobacteria</taxon>
        <taxon>Acetobacterales</taxon>
        <taxon>Roseomonadaceae</taxon>
        <taxon>Roseicella</taxon>
    </lineage>
</organism>
<dbReference type="Proteomes" id="UP000249065">
    <property type="component" value="Unassembled WGS sequence"/>
</dbReference>
<reference evidence="3" key="1">
    <citation type="submission" date="2018-06" db="EMBL/GenBank/DDBJ databases">
        <authorList>
            <person name="Khan S.A."/>
        </authorList>
    </citation>
    <scope>NUCLEOTIDE SEQUENCE [LARGE SCALE GENOMIC DNA]</scope>
    <source>
        <strain evidence="3">DB-1506</strain>
    </source>
</reference>
<comment type="caution">
    <text evidence="2">The sequence shown here is derived from an EMBL/GenBank/DDBJ whole genome shotgun (WGS) entry which is preliminary data.</text>
</comment>
<proteinExistence type="predicted"/>